<keyword evidence="4" id="KW-0472">Membrane</keyword>
<protein>
    <submittedName>
        <fullName evidence="5">Cation-chloride cotransporter 1</fullName>
    </submittedName>
</protein>
<dbReference type="EMBL" id="JBFOLK010000003">
    <property type="protein sequence ID" value="KAL2525266.1"/>
    <property type="molecule type" value="Genomic_DNA"/>
</dbReference>
<gene>
    <name evidence="5" type="ORF">Adt_10320</name>
</gene>
<dbReference type="GO" id="GO:0016020">
    <property type="term" value="C:membrane"/>
    <property type="evidence" value="ECO:0007669"/>
    <property type="project" value="UniProtKB-SubCell"/>
</dbReference>
<comment type="subcellular location">
    <subcellularLocation>
        <location evidence="1">Membrane</location>
        <topology evidence="1">Multi-pass membrane protein</topology>
    </subcellularLocation>
</comment>
<reference evidence="6" key="1">
    <citation type="submission" date="2024-07" db="EMBL/GenBank/DDBJ databases">
        <title>Two chromosome-level genome assemblies of Korean endemic species Abeliophyllum distichum and Forsythia ovata (Oleaceae).</title>
        <authorList>
            <person name="Jang H."/>
        </authorList>
    </citation>
    <scope>NUCLEOTIDE SEQUENCE [LARGE SCALE GENOMIC DNA]</scope>
</reference>
<dbReference type="InterPro" id="IPR004842">
    <property type="entry name" value="SLC12A_fam"/>
</dbReference>
<name>A0ABD1UJN4_9LAMI</name>
<dbReference type="AlphaFoldDB" id="A0ABD1UJN4"/>
<evidence type="ECO:0000256" key="2">
    <source>
        <dbReference type="ARBA" id="ARBA00022692"/>
    </source>
</evidence>
<dbReference type="Proteomes" id="UP001604336">
    <property type="component" value="Unassembled WGS sequence"/>
</dbReference>
<proteinExistence type="predicted"/>
<evidence type="ECO:0000313" key="6">
    <source>
        <dbReference type="Proteomes" id="UP001604336"/>
    </source>
</evidence>
<keyword evidence="2" id="KW-0812">Transmembrane</keyword>
<dbReference type="PANTHER" id="PTHR11827:SF100">
    <property type="entry name" value="CATION-CHLORIDE COTRANSPORTER 1"/>
    <property type="match status" value="1"/>
</dbReference>
<comment type="caution">
    <text evidence="5">The sequence shown here is derived from an EMBL/GenBank/DDBJ whole genome shotgun (WGS) entry which is preliminary data.</text>
</comment>
<evidence type="ECO:0000256" key="1">
    <source>
        <dbReference type="ARBA" id="ARBA00004141"/>
    </source>
</evidence>
<sequence length="270" mass="30745">MIHFHSKKQVDMISFDFLYYDRGPLRNHGLNSIKLSRFSDGKSLIASLTIENSAYHTWYDLVDFWWLSIFVSILDGDYHEQAENAKEACKALSTYIDYKIVVAPSMSDGFRGIVQTMCLSNLKPNIVAIVIVKGLDKWPNEYQRQYELLICIGLCEMVVLCFFSPNSSLQMSFESCKIQVFCIAVEDSDAEELKADVRKFLYDLRMQAEVIVISMKSWDAKAEQQDESVDAFAGAHQTISSYLAGMKERAQKEKTPLMADGKHVVLNEQG</sequence>
<keyword evidence="3" id="KW-1133">Transmembrane helix</keyword>
<evidence type="ECO:0000256" key="4">
    <source>
        <dbReference type="ARBA" id="ARBA00023136"/>
    </source>
</evidence>
<evidence type="ECO:0000313" key="5">
    <source>
        <dbReference type="EMBL" id="KAL2525266.1"/>
    </source>
</evidence>
<dbReference type="PANTHER" id="PTHR11827">
    <property type="entry name" value="SOLUTE CARRIER FAMILY 12, CATION COTRANSPORTERS"/>
    <property type="match status" value="1"/>
</dbReference>
<keyword evidence="6" id="KW-1185">Reference proteome</keyword>
<accession>A0ABD1UJN4</accession>
<organism evidence="5 6">
    <name type="scientific">Abeliophyllum distichum</name>
    <dbReference type="NCBI Taxonomy" id="126358"/>
    <lineage>
        <taxon>Eukaryota</taxon>
        <taxon>Viridiplantae</taxon>
        <taxon>Streptophyta</taxon>
        <taxon>Embryophyta</taxon>
        <taxon>Tracheophyta</taxon>
        <taxon>Spermatophyta</taxon>
        <taxon>Magnoliopsida</taxon>
        <taxon>eudicotyledons</taxon>
        <taxon>Gunneridae</taxon>
        <taxon>Pentapetalae</taxon>
        <taxon>asterids</taxon>
        <taxon>lamiids</taxon>
        <taxon>Lamiales</taxon>
        <taxon>Oleaceae</taxon>
        <taxon>Forsythieae</taxon>
        <taxon>Abeliophyllum</taxon>
    </lineage>
</organism>
<evidence type="ECO:0000256" key="3">
    <source>
        <dbReference type="ARBA" id="ARBA00022989"/>
    </source>
</evidence>